<dbReference type="CDD" id="cd00156">
    <property type="entry name" value="REC"/>
    <property type="match status" value="1"/>
</dbReference>
<dbReference type="PROSITE" id="PS50930">
    <property type="entry name" value="HTH_LYTTR"/>
    <property type="match status" value="1"/>
</dbReference>
<dbReference type="GO" id="GO:0003677">
    <property type="term" value="F:DNA binding"/>
    <property type="evidence" value="ECO:0007669"/>
    <property type="project" value="UniProtKB-KW"/>
</dbReference>
<accession>A0ABS6D2U7</accession>
<dbReference type="PANTHER" id="PTHR37299:SF3">
    <property type="entry name" value="STAGE 0 SPORULATION PROTEIN A HOMOLOG"/>
    <property type="match status" value="1"/>
</dbReference>
<dbReference type="InterPro" id="IPR007492">
    <property type="entry name" value="LytTR_DNA-bd_dom"/>
</dbReference>
<dbReference type="EMBL" id="JABACJ020000004">
    <property type="protein sequence ID" value="MBU3875501.1"/>
    <property type="molecule type" value="Genomic_DNA"/>
</dbReference>
<sequence length="240" mass="27725">MAGILVLEDDMVSRGALVSMLGKLGEEVRIDAAADLKEAEELLDSGKNYDLFLLDVNLDREDREDASGILFAEKIRAVMKYELTPIVMLTSVSTLEIEAYRKIHCYQYILKPYEEAEVCSVVRKVLAHTRSYEKPYIIVKKNGINYKILCEDIVFCKAIPRGVCIYLKEEQMDIPYLTIRQLLDKLPADGFIQCHRMFVVNQEYVKYYDLVNQMIQMEGYPDKIDIGVTYKAEVRRLLNE</sequence>
<dbReference type="SMART" id="SM00850">
    <property type="entry name" value="LytTR"/>
    <property type="match status" value="1"/>
</dbReference>
<evidence type="ECO:0000259" key="6">
    <source>
        <dbReference type="PROSITE" id="PS50110"/>
    </source>
</evidence>
<keyword evidence="2" id="KW-0902">Two-component regulatory system</keyword>
<dbReference type="RefSeq" id="WP_216240537.1">
    <property type="nucleotide sequence ID" value="NZ_JABACJ020000004.1"/>
</dbReference>
<evidence type="ECO:0000256" key="4">
    <source>
        <dbReference type="ARBA" id="ARBA00037164"/>
    </source>
</evidence>
<name>A0ABS6D2U7_9FIRM</name>
<evidence type="ECO:0000313" key="8">
    <source>
        <dbReference type="EMBL" id="MBU3875501.1"/>
    </source>
</evidence>
<protein>
    <submittedName>
        <fullName evidence="8">LytTR family DNA-binding domain-containing protein</fullName>
    </submittedName>
</protein>
<gene>
    <name evidence="8" type="ORF">HGO97_006700</name>
</gene>
<dbReference type="PANTHER" id="PTHR37299">
    <property type="entry name" value="TRANSCRIPTIONAL REGULATOR-RELATED"/>
    <property type="match status" value="1"/>
</dbReference>
<evidence type="ECO:0000256" key="1">
    <source>
        <dbReference type="ARBA" id="ARBA00022490"/>
    </source>
</evidence>
<feature type="modified residue" description="4-aspartylphosphate" evidence="5">
    <location>
        <position position="55"/>
    </location>
</feature>
<evidence type="ECO:0000256" key="2">
    <source>
        <dbReference type="ARBA" id="ARBA00023012"/>
    </source>
</evidence>
<feature type="domain" description="HTH LytTR-type" evidence="7">
    <location>
        <begin position="137"/>
        <end position="240"/>
    </location>
</feature>
<proteinExistence type="predicted"/>
<dbReference type="PROSITE" id="PS50110">
    <property type="entry name" value="RESPONSE_REGULATORY"/>
    <property type="match status" value="1"/>
</dbReference>
<keyword evidence="9" id="KW-1185">Reference proteome</keyword>
<keyword evidence="5" id="KW-0597">Phosphoprotein</keyword>
<evidence type="ECO:0000256" key="3">
    <source>
        <dbReference type="ARBA" id="ARBA00023159"/>
    </source>
</evidence>
<keyword evidence="8" id="KW-0238">DNA-binding</keyword>
<feature type="domain" description="Response regulatory" evidence="6">
    <location>
        <begin position="3"/>
        <end position="126"/>
    </location>
</feature>
<dbReference type="InterPro" id="IPR046947">
    <property type="entry name" value="LytR-like"/>
</dbReference>
<dbReference type="Pfam" id="PF04397">
    <property type="entry name" value="LytTR"/>
    <property type="match status" value="1"/>
</dbReference>
<dbReference type="InterPro" id="IPR001789">
    <property type="entry name" value="Sig_transdc_resp-reg_receiver"/>
</dbReference>
<keyword evidence="3" id="KW-0010">Activator</keyword>
<comment type="function">
    <text evidence="4">Required for high-level post-exponential phase expression of a series of secreted proteins.</text>
</comment>
<dbReference type="SMART" id="SM00448">
    <property type="entry name" value="REC"/>
    <property type="match status" value="1"/>
</dbReference>
<evidence type="ECO:0000259" key="7">
    <source>
        <dbReference type="PROSITE" id="PS50930"/>
    </source>
</evidence>
<organism evidence="8 9">
    <name type="scientific">Faecalicatena faecalis</name>
    <dbReference type="NCBI Taxonomy" id="2726362"/>
    <lineage>
        <taxon>Bacteria</taxon>
        <taxon>Bacillati</taxon>
        <taxon>Bacillota</taxon>
        <taxon>Clostridia</taxon>
        <taxon>Lachnospirales</taxon>
        <taxon>Lachnospiraceae</taxon>
        <taxon>Faecalicatena</taxon>
    </lineage>
</organism>
<keyword evidence="1" id="KW-0963">Cytoplasm</keyword>
<dbReference type="Pfam" id="PF00072">
    <property type="entry name" value="Response_reg"/>
    <property type="match status" value="1"/>
</dbReference>
<evidence type="ECO:0000313" key="9">
    <source>
        <dbReference type="Proteomes" id="UP000723714"/>
    </source>
</evidence>
<evidence type="ECO:0000256" key="5">
    <source>
        <dbReference type="PROSITE-ProRule" id="PRU00169"/>
    </source>
</evidence>
<dbReference type="Proteomes" id="UP000723714">
    <property type="component" value="Unassembled WGS sequence"/>
</dbReference>
<comment type="caution">
    <text evidence="8">The sequence shown here is derived from an EMBL/GenBank/DDBJ whole genome shotgun (WGS) entry which is preliminary data.</text>
</comment>
<reference evidence="8 9" key="1">
    <citation type="submission" date="2021-06" db="EMBL/GenBank/DDBJ databases">
        <title>Faecalicatena sp. nov. isolated from porcine feces.</title>
        <authorList>
            <person name="Oh B.S."/>
            <person name="Lee J.H."/>
        </authorList>
    </citation>
    <scope>NUCLEOTIDE SEQUENCE [LARGE SCALE GENOMIC DNA]</scope>
    <source>
        <strain evidence="8 9">AGMB00832</strain>
    </source>
</reference>